<protein>
    <recommendedName>
        <fullName evidence="1">F-box domain-containing protein</fullName>
    </recommendedName>
</protein>
<dbReference type="PANTHER" id="PTHR31639:SF42">
    <property type="entry name" value="OS02G0160200 PROTEIN"/>
    <property type="match status" value="1"/>
</dbReference>
<keyword evidence="3" id="KW-1185">Reference proteome</keyword>
<evidence type="ECO:0000259" key="1">
    <source>
        <dbReference type="PROSITE" id="PS50181"/>
    </source>
</evidence>
<sequence>MDERVEEEDRISNLPEEILYNILYFMPKKDAAQTCVLSKSWRFLWQNRLTISYSEGSSLFSGPHRTRLFINAVQSHLSKDNHHRIEEFHLDLNSSDSASLLENWIPMLKSIGVKDFFLSIDLHAPEPEQPSSSSSSYFHLPSVFFQAESLTSLRLVRCKFPQYDRIVHFHRLEVICLRNVEFTDQHTINKIFSTCPLITSIHLEECKGLHLTNIDVFLKHLKHFTFINKQFKDEFCGIDILSVSTIETIHIHGSSTRFRFHGHNFTYLKELSLKFVIYSTDSFDFSSCYEFPLLESFDITGSGLEDINLRMHAPKILHFKCLGYNSIPSISFTTPMSRQCRSVLGFRCRHPESNWFLELSVLLHAFSQSQIYLTVFLDPMPNILNIKREVIDNIDGVDVEELGLNMVHPSPFTTFLDCMFSIFRPRNIVQHSYVLESHIERDQKHLTEFLCNFLTMKRWEFTRKEDLEEVRIESFDADNQQWEPVLLSECALLPKSKNRVRFQLKWSEDANRDEESSSSKRRKLE</sequence>
<feature type="domain" description="F-box" evidence="1">
    <location>
        <begin position="8"/>
        <end position="56"/>
    </location>
</feature>
<dbReference type="Pfam" id="PF23622">
    <property type="entry name" value="LRR_At1g61320_AtMIF1"/>
    <property type="match status" value="1"/>
</dbReference>
<dbReference type="InterPro" id="IPR055357">
    <property type="entry name" value="LRR_At1g61320_AtMIF1"/>
</dbReference>
<dbReference type="CDD" id="cd22160">
    <property type="entry name" value="F-box_AtFBL13-like"/>
    <property type="match status" value="1"/>
</dbReference>
<organism evidence="2 3">
    <name type="scientific">Erythranthe guttata</name>
    <name type="common">Yellow monkey flower</name>
    <name type="synonym">Mimulus guttatus</name>
    <dbReference type="NCBI Taxonomy" id="4155"/>
    <lineage>
        <taxon>Eukaryota</taxon>
        <taxon>Viridiplantae</taxon>
        <taxon>Streptophyta</taxon>
        <taxon>Embryophyta</taxon>
        <taxon>Tracheophyta</taxon>
        <taxon>Spermatophyta</taxon>
        <taxon>Magnoliopsida</taxon>
        <taxon>eudicotyledons</taxon>
        <taxon>Gunneridae</taxon>
        <taxon>Pentapetalae</taxon>
        <taxon>asterids</taxon>
        <taxon>lamiids</taxon>
        <taxon>Lamiales</taxon>
        <taxon>Phrymaceae</taxon>
        <taxon>Erythranthe</taxon>
    </lineage>
</organism>
<gene>
    <name evidence="2" type="ORF">MIMGU_mgv1a024714mg</name>
</gene>
<dbReference type="Pfam" id="PF00646">
    <property type="entry name" value="F-box"/>
    <property type="match status" value="1"/>
</dbReference>
<dbReference type="InterPro" id="IPR053781">
    <property type="entry name" value="F-box_AtFBL13-like"/>
</dbReference>
<dbReference type="SUPFAM" id="SSF81383">
    <property type="entry name" value="F-box domain"/>
    <property type="match status" value="1"/>
</dbReference>
<dbReference type="Proteomes" id="UP000030748">
    <property type="component" value="Unassembled WGS sequence"/>
</dbReference>
<dbReference type="InterPro" id="IPR036047">
    <property type="entry name" value="F-box-like_dom_sf"/>
</dbReference>
<dbReference type="SUPFAM" id="SSF52058">
    <property type="entry name" value="L domain-like"/>
    <property type="match status" value="1"/>
</dbReference>
<dbReference type="EMBL" id="KI632223">
    <property type="protein sequence ID" value="EYU21520.1"/>
    <property type="molecule type" value="Genomic_DNA"/>
</dbReference>
<evidence type="ECO:0000313" key="2">
    <source>
        <dbReference type="EMBL" id="EYU21520.1"/>
    </source>
</evidence>
<name>A0A022Q4U0_ERYGU</name>
<evidence type="ECO:0000313" key="3">
    <source>
        <dbReference type="Proteomes" id="UP000030748"/>
    </source>
</evidence>
<dbReference type="STRING" id="4155.A0A022Q4U0"/>
<dbReference type="KEGG" id="egt:105975599"/>
<dbReference type="PROSITE" id="PS50181">
    <property type="entry name" value="FBOX"/>
    <property type="match status" value="1"/>
</dbReference>
<dbReference type="Gene3D" id="3.80.10.10">
    <property type="entry name" value="Ribonuclease Inhibitor"/>
    <property type="match status" value="1"/>
</dbReference>
<reference evidence="2 3" key="1">
    <citation type="journal article" date="2013" name="Proc. Natl. Acad. Sci. U.S.A.">
        <title>Fine-scale variation in meiotic recombination in Mimulus inferred from population shotgun sequencing.</title>
        <authorList>
            <person name="Hellsten U."/>
            <person name="Wright K.M."/>
            <person name="Jenkins J."/>
            <person name="Shu S."/>
            <person name="Yuan Y."/>
            <person name="Wessler S.R."/>
            <person name="Schmutz J."/>
            <person name="Willis J.H."/>
            <person name="Rokhsar D.S."/>
        </authorList>
    </citation>
    <scope>NUCLEOTIDE SEQUENCE [LARGE SCALE GENOMIC DNA]</scope>
    <source>
        <strain evidence="3">cv. DUN x IM62</strain>
    </source>
</reference>
<proteinExistence type="predicted"/>
<dbReference type="PhylomeDB" id="A0A022Q4U0"/>
<dbReference type="InterPro" id="IPR001810">
    <property type="entry name" value="F-box_dom"/>
</dbReference>
<dbReference type="PANTHER" id="PTHR31639">
    <property type="entry name" value="F-BOX PROTEIN-LIKE"/>
    <property type="match status" value="1"/>
</dbReference>
<dbReference type="Gene3D" id="1.20.1280.50">
    <property type="match status" value="1"/>
</dbReference>
<dbReference type="OrthoDB" id="809858at2759"/>
<dbReference type="InterPro" id="IPR032675">
    <property type="entry name" value="LRR_dom_sf"/>
</dbReference>
<dbReference type="AlphaFoldDB" id="A0A022Q4U0"/>
<accession>A0A022Q4U0</accession>